<dbReference type="KEGG" id="blac:94352130"/>
<dbReference type="EMBL" id="SHOA02000001">
    <property type="protein sequence ID" value="TDH73185.1"/>
    <property type="molecule type" value="Genomic_DNA"/>
</dbReference>
<evidence type="ECO:0000313" key="1">
    <source>
        <dbReference type="EMBL" id="TDH73185.1"/>
    </source>
</evidence>
<dbReference type="GeneID" id="94352130"/>
<name>A0A976IJZ4_BRELC</name>
<proteinExistence type="predicted"/>
<dbReference type="AlphaFoldDB" id="A0A976IJZ4"/>
<comment type="caution">
    <text evidence="1">The sequence shown here is derived from an EMBL/GenBank/DDBJ whole genome shotgun (WGS) entry which is preliminary data.</text>
</comment>
<organism evidence="1 2">
    <name type="scientific">Bremia lactucae</name>
    <name type="common">Lettuce downy mildew</name>
    <dbReference type="NCBI Taxonomy" id="4779"/>
    <lineage>
        <taxon>Eukaryota</taxon>
        <taxon>Sar</taxon>
        <taxon>Stramenopiles</taxon>
        <taxon>Oomycota</taxon>
        <taxon>Peronosporomycetes</taxon>
        <taxon>Peronosporales</taxon>
        <taxon>Peronosporaceae</taxon>
        <taxon>Bremia</taxon>
    </lineage>
</organism>
<accession>A0A976IJZ4</accession>
<protein>
    <submittedName>
        <fullName evidence="1">Uncharacterized protein</fullName>
    </submittedName>
</protein>
<keyword evidence="2" id="KW-1185">Reference proteome</keyword>
<gene>
    <name evidence="1" type="ORF">CCR75_008407</name>
</gene>
<dbReference type="OrthoDB" id="129451at2759"/>
<dbReference type="RefSeq" id="XP_067822684.1">
    <property type="nucleotide sequence ID" value="XM_067966459.1"/>
</dbReference>
<reference evidence="1 2" key="1">
    <citation type="journal article" date="2021" name="Genome Biol.">
        <title>AFLAP: assembly-free linkage analysis pipeline using k-mers from genome sequencing data.</title>
        <authorList>
            <person name="Fletcher K."/>
            <person name="Zhang L."/>
            <person name="Gil J."/>
            <person name="Han R."/>
            <person name="Cavanaugh K."/>
            <person name="Michelmore R."/>
        </authorList>
    </citation>
    <scope>NUCLEOTIDE SEQUENCE [LARGE SCALE GENOMIC DNA]</scope>
    <source>
        <strain evidence="1 2">SF5</strain>
    </source>
</reference>
<sequence length="123" mass="13917">MESLPAVGRLDALVLKLRHPLAKIRFRSLHALLFKLQERLVCWQELEPLQNVLIPALLANLEPPLELKTLHVLQLLLQSQSEIFVASLQHHGAAQKLQRAANANPELQSTYEKVKNHVLKSLS</sequence>
<dbReference type="Proteomes" id="UP000294530">
    <property type="component" value="Unassembled WGS sequence"/>
</dbReference>
<evidence type="ECO:0000313" key="2">
    <source>
        <dbReference type="Proteomes" id="UP000294530"/>
    </source>
</evidence>